<keyword evidence="5" id="KW-0472">Membrane</keyword>
<protein>
    <recommendedName>
        <fullName evidence="2">histidine kinase</fullName>
        <ecNumber evidence="2">2.7.13.3</ecNumber>
    </recommendedName>
</protein>
<dbReference type="Gene3D" id="1.10.287.130">
    <property type="match status" value="1"/>
</dbReference>
<keyword evidence="5" id="KW-0812">Transmembrane</keyword>
<dbReference type="Pfam" id="PF13181">
    <property type="entry name" value="TPR_8"/>
    <property type="match status" value="1"/>
</dbReference>
<dbReference type="PANTHER" id="PTHR10098">
    <property type="entry name" value="RAPSYN-RELATED"/>
    <property type="match status" value="1"/>
</dbReference>
<dbReference type="InterPro" id="IPR019734">
    <property type="entry name" value="TPR_rpt"/>
</dbReference>
<keyword evidence="8" id="KW-1185">Reference proteome</keyword>
<dbReference type="Pfam" id="PF00512">
    <property type="entry name" value="HisKA"/>
    <property type="match status" value="1"/>
</dbReference>
<dbReference type="SMART" id="SM00028">
    <property type="entry name" value="TPR"/>
    <property type="match status" value="5"/>
</dbReference>
<keyword evidence="3" id="KW-0802">TPR repeat</keyword>
<feature type="repeat" description="TPR" evidence="3">
    <location>
        <begin position="163"/>
        <end position="196"/>
    </location>
</feature>
<dbReference type="Pfam" id="PF13424">
    <property type="entry name" value="TPR_12"/>
    <property type="match status" value="1"/>
</dbReference>
<evidence type="ECO:0000256" key="2">
    <source>
        <dbReference type="ARBA" id="ARBA00012438"/>
    </source>
</evidence>
<dbReference type="InterPro" id="IPR003661">
    <property type="entry name" value="HisK_dim/P_dom"/>
</dbReference>
<feature type="transmembrane region" description="Helical" evidence="5">
    <location>
        <begin position="357"/>
        <end position="377"/>
    </location>
</feature>
<evidence type="ECO:0000256" key="4">
    <source>
        <dbReference type="SAM" id="Coils"/>
    </source>
</evidence>
<evidence type="ECO:0000313" key="8">
    <source>
        <dbReference type="Proteomes" id="UP001065174"/>
    </source>
</evidence>
<keyword evidence="5" id="KW-1133">Transmembrane helix</keyword>
<proteinExistence type="predicted"/>
<organism evidence="7 8">
    <name type="scientific">Reichenbachiella agarivorans</name>
    <dbReference type="NCBI Taxonomy" id="2979464"/>
    <lineage>
        <taxon>Bacteria</taxon>
        <taxon>Pseudomonadati</taxon>
        <taxon>Bacteroidota</taxon>
        <taxon>Cytophagia</taxon>
        <taxon>Cytophagales</taxon>
        <taxon>Reichenbachiellaceae</taxon>
        <taxon>Reichenbachiella</taxon>
    </lineage>
</organism>
<dbReference type="InterPro" id="IPR011990">
    <property type="entry name" value="TPR-like_helical_dom_sf"/>
</dbReference>
<feature type="repeat" description="TPR" evidence="3">
    <location>
        <begin position="203"/>
        <end position="236"/>
    </location>
</feature>
<evidence type="ECO:0000256" key="5">
    <source>
        <dbReference type="SAM" id="Phobius"/>
    </source>
</evidence>
<gene>
    <name evidence="7" type="ORF">N6H18_18270</name>
</gene>
<feature type="domain" description="Signal transduction histidine kinase dimerisation/phosphoacceptor" evidence="6">
    <location>
        <begin position="425"/>
        <end position="480"/>
    </location>
</feature>
<keyword evidence="4" id="KW-0175">Coiled coil</keyword>
<dbReference type="EMBL" id="CP106679">
    <property type="protein sequence ID" value="UXP32287.1"/>
    <property type="molecule type" value="Genomic_DNA"/>
</dbReference>
<dbReference type="InterPro" id="IPR036097">
    <property type="entry name" value="HisK_dim/P_sf"/>
</dbReference>
<dbReference type="SUPFAM" id="SSF48452">
    <property type="entry name" value="TPR-like"/>
    <property type="match status" value="2"/>
</dbReference>
<dbReference type="EC" id="2.7.13.3" evidence="2"/>
<evidence type="ECO:0000313" key="7">
    <source>
        <dbReference type="EMBL" id="UXP32287.1"/>
    </source>
</evidence>
<name>A0ABY6CP48_9BACT</name>
<reference evidence="7" key="1">
    <citation type="submission" date="2022-09" db="EMBL/GenBank/DDBJ databases">
        <title>Comparative genomics and taxonomic characterization of three novel marine species of genus Reichenbachiella exhibiting antioxidant and polysaccharide degradation activities.</title>
        <authorList>
            <person name="Muhammad N."/>
            <person name="Lee Y.-J."/>
            <person name="Ko J."/>
            <person name="Kim S.-G."/>
        </authorList>
    </citation>
    <scope>NUCLEOTIDE SEQUENCE</scope>
    <source>
        <strain evidence="7">BKB1-1</strain>
    </source>
</reference>
<evidence type="ECO:0000259" key="6">
    <source>
        <dbReference type="Pfam" id="PF00512"/>
    </source>
</evidence>
<feature type="coiled-coil region" evidence="4">
    <location>
        <begin position="379"/>
        <end position="413"/>
    </location>
</feature>
<comment type="catalytic activity">
    <reaction evidence="1">
        <text>ATP + protein L-histidine = ADP + protein N-phospho-L-histidine.</text>
        <dbReference type="EC" id="2.7.13.3"/>
    </reaction>
</comment>
<dbReference type="CDD" id="cd00082">
    <property type="entry name" value="HisKA"/>
    <property type="match status" value="1"/>
</dbReference>
<dbReference type="SUPFAM" id="SSF47384">
    <property type="entry name" value="Homodimeric domain of signal transducing histidine kinase"/>
    <property type="match status" value="1"/>
</dbReference>
<dbReference type="PROSITE" id="PS50005">
    <property type="entry name" value="TPR"/>
    <property type="match status" value="2"/>
</dbReference>
<sequence>MLAALFGILFFLGDINASHPILISKSDSLTAMLDTTENVDSRVKLLRKIAQEETATNPIQALKHFEEILEIGINTEDQNLISTTYNDIGAYWYGENDLQESMRYYFLALEGLDEKAENYHLLCKVYNNIGWNFQKQKDYRRALDYYNICEKYCEQSDNISAVAHVLNNMGVVHKDLKEYDKALELLNQSLRLNRANGDIKRELFNINNIGVIYLERGDHVTANEYFAKALIMNQKRNDYFESANNLMNLGKSLFELNMLDAAEDTLKHALELSEITRSMIQKHEILNYLHQVKRKQNGYKEALDYYTAYNVLEDSLFKQGQYTDLIELESKYKVAQQERFLHESQNQLLRQQYLNTLYLAALIFALLLIGFLIWIYGSKKINERKLIALNKEIDTQNEKIQTINQNLEKTILQRTKVIQDQNNQLREFAFMNSHNIRRPLSNVLGLLSLLEDERNPEKISELIMLANQSAAEMDQIIQEVNRQLKEEEDL</sequence>
<dbReference type="RefSeq" id="WP_262309723.1">
    <property type="nucleotide sequence ID" value="NZ_CP106679.1"/>
</dbReference>
<evidence type="ECO:0000256" key="3">
    <source>
        <dbReference type="PROSITE-ProRule" id="PRU00339"/>
    </source>
</evidence>
<evidence type="ECO:0000256" key="1">
    <source>
        <dbReference type="ARBA" id="ARBA00000085"/>
    </source>
</evidence>
<dbReference type="Gene3D" id="1.25.40.10">
    <property type="entry name" value="Tetratricopeptide repeat domain"/>
    <property type="match status" value="2"/>
</dbReference>
<accession>A0ABY6CP48</accession>
<dbReference type="Proteomes" id="UP001065174">
    <property type="component" value="Chromosome"/>
</dbReference>